<comment type="caution">
    <text evidence="7">The sequence shown here is derived from an EMBL/GenBank/DDBJ whole genome shotgun (WGS) entry which is preliminary data.</text>
</comment>
<dbReference type="SUPFAM" id="SSF52283">
    <property type="entry name" value="Formate/glycerate dehydrogenase catalytic domain-like"/>
    <property type="match status" value="1"/>
</dbReference>
<dbReference type="RefSeq" id="WP_043968224.1">
    <property type="nucleotide sequence ID" value="NZ_JBIAOP010000019.1"/>
</dbReference>
<dbReference type="EMBL" id="JXSX01000003">
    <property type="protein sequence ID" value="KIR61353.1"/>
    <property type="molecule type" value="Genomic_DNA"/>
</dbReference>
<evidence type="ECO:0000256" key="1">
    <source>
        <dbReference type="ARBA" id="ARBA00005854"/>
    </source>
</evidence>
<dbReference type="InterPro" id="IPR006140">
    <property type="entry name" value="D-isomer_DH_NAD-bd"/>
</dbReference>
<evidence type="ECO:0000259" key="6">
    <source>
        <dbReference type="Pfam" id="PF02826"/>
    </source>
</evidence>
<dbReference type="PANTHER" id="PTHR10996:SF178">
    <property type="entry name" value="2-HYDROXYACID DEHYDROGENASE YGL185C-RELATED"/>
    <property type="match status" value="1"/>
</dbReference>
<feature type="domain" description="D-isomer specific 2-hydroxyacid dehydrogenase catalytic" evidence="5">
    <location>
        <begin position="27"/>
        <end position="323"/>
    </location>
</feature>
<dbReference type="GO" id="GO:0030267">
    <property type="term" value="F:glyoxylate reductase (NADPH) activity"/>
    <property type="evidence" value="ECO:0007669"/>
    <property type="project" value="TreeGrafter"/>
</dbReference>
<gene>
    <name evidence="7" type="ORF">TK50_27175</name>
</gene>
<protein>
    <recommendedName>
        <fullName evidence="9">Phosphoglycerate dehydrogenase</fullName>
    </recommendedName>
</protein>
<dbReference type="GeneID" id="301307703"/>
<dbReference type="AlphaFoldDB" id="A0A0D0VKP0"/>
<dbReference type="InterPro" id="IPR036291">
    <property type="entry name" value="NAD(P)-bd_dom_sf"/>
</dbReference>
<keyword evidence="8" id="KW-1185">Reference proteome</keyword>
<dbReference type="GO" id="GO:0005829">
    <property type="term" value="C:cytosol"/>
    <property type="evidence" value="ECO:0007669"/>
    <property type="project" value="TreeGrafter"/>
</dbReference>
<dbReference type="Pfam" id="PF02826">
    <property type="entry name" value="2-Hacid_dh_C"/>
    <property type="match status" value="1"/>
</dbReference>
<dbReference type="InterPro" id="IPR006139">
    <property type="entry name" value="D-isomer_2_OHA_DH_cat_dom"/>
</dbReference>
<dbReference type="InterPro" id="IPR050223">
    <property type="entry name" value="D-isomer_2-hydroxyacid_DH"/>
</dbReference>
<evidence type="ECO:0000256" key="2">
    <source>
        <dbReference type="ARBA" id="ARBA00023002"/>
    </source>
</evidence>
<reference evidence="7 8" key="1">
    <citation type="submission" date="2015-01" db="EMBL/GenBank/DDBJ databases">
        <title>Sequencing and annotation of Micromonospora carbonacea strain JXNU-1 genome.</title>
        <authorList>
            <person name="Long Z."/>
            <person name="Huang Y."/>
            <person name="Jiang Y."/>
        </authorList>
    </citation>
    <scope>NUCLEOTIDE SEQUENCE [LARGE SCALE GENOMIC DNA]</scope>
    <source>
        <strain evidence="7 8">JXNU-1</strain>
    </source>
</reference>
<sequence>MSDETRPRAVLAMRPAALADDLFGPGRHLLRQHVDAATVLESLDDAPAHELLAEAEVLITGWGCPPVTAEVLDRAPRLRAIVHSGGSTVELIDPSLAATHGIAVSNAGEANAIPVAEYAFAAILLANKQATAAEQLYRQRRDRIDREVELRDTGNYRRQVGLVGASRTGRRVAGLLALTDLDVLLYDPYLTDDQATELGARRCDLAELMALSDVVSLHVPSTAETAGMISRALLSLMRDGTTLINTARGTVLDQDALLDELRTGRLRAVLDVTTPEPLPADHELWSLPGVTLTPHIAGATGTELRRLGSYVADELARFRQGTPFAYPDSTPTPVVGVP</sequence>
<evidence type="ECO:0000256" key="4">
    <source>
        <dbReference type="RuleBase" id="RU003719"/>
    </source>
</evidence>
<feature type="domain" description="D-isomer specific 2-hydroxyacid dehydrogenase NAD-binding" evidence="6">
    <location>
        <begin position="121"/>
        <end position="297"/>
    </location>
</feature>
<evidence type="ECO:0000313" key="7">
    <source>
        <dbReference type="EMBL" id="KIR61353.1"/>
    </source>
</evidence>
<organism evidence="7 8">
    <name type="scientific">Micromonospora haikouensis</name>
    <dbReference type="NCBI Taxonomy" id="686309"/>
    <lineage>
        <taxon>Bacteria</taxon>
        <taxon>Bacillati</taxon>
        <taxon>Actinomycetota</taxon>
        <taxon>Actinomycetes</taxon>
        <taxon>Micromonosporales</taxon>
        <taxon>Micromonosporaceae</taxon>
        <taxon>Micromonospora</taxon>
    </lineage>
</organism>
<dbReference type="GO" id="GO:0016618">
    <property type="term" value="F:hydroxypyruvate reductase [NAD(P)H] activity"/>
    <property type="evidence" value="ECO:0007669"/>
    <property type="project" value="TreeGrafter"/>
</dbReference>
<dbReference type="PANTHER" id="PTHR10996">
    <property type="entry name" value="2-HYDROXYACID DEHYDROGENASE-RELATED"/>
    <property type="match status" value="1"/>
</dbReference>
<dbReference type="SUPFAM" id="SSF51735">
    <property type="entry name" value="NAD(P)-binding Rossmann-fold domains"/>
    <property type="match status" value="1"/>
</dbReference>
<keyword evidence="2 4" id="KW-0560">Oxidoreductase</keyword>
<dbReference type="CDD" id="cd12167">
    <property type="entry name" value="2-Hacid_dh_8"/>
    <property type="match status" value="1"/>
</dbReference>
<dbReference type="Pfam" id="PF00389">
    <property type="entry name" value="2-Hacid_dh"/>
    <property type="match status" value="1"/>
</dbReference>
<evidence type="ECO:0000256" key="3">
    <source>
        <dbReference type="ARBA" id="ARBA00023027"/>
    </source>
</evidence>
<keyword evidence="3" id="KW-0520">NAD</keyword>
<dbReference type="Gene3D" id="3.40.50.720">
    <property type="entry name" value="NAD(P)-binding Rossmann-like Domain"/>
    <property type="match status" value="2"/>
</dbReference>
<proteinExistence type="inferred from homology"/>
<dbReference type="Proteomes" id="UP000032254">
    <property type="component" value="Unassembled WGS sequence"/>
</dbReference>
<name>A0A0D0VKP0_9ACTN</name>
<accession>A0A0D0VKP0</accession>
<comment type="similarity">
    <text evidence="1 4">Belongs to the D-isomer specific 2-hydroxyacid dehydrogenase family.</text>
</comment>
<dbReference type="OrthoDB" id="9793626at2"/>
<evidence type="ECO:0008006" key="9">
    <source>
        <dbReference type="Google" id="ProtNLM"/>
    </source>
</evidence>
<dbReference type="GO" id="GO:0051287">
    <property type="term" value="F:NAD binding"/>
    <property type="evidence" value="ECO:0007669"/>
    <property type="project" value="InterPro"/>
</dbReference>
<evidence type="ECO:0000313" key="8">
    <source>
        <dbReference type="Proteomes" id="UP000032254"/>
    </source>
</evidence>
<dbReference type="PATRIC" id="fig|47853.6.peg.5695"/>
<evidence type="ECO:0000259" key="5">
    <source>
        <dbReference type="Pfam" id="PF00389"/>
    </source>
</evidence>